<evidence type="ECO:0000256" key="2">
    <source>
        <dbReference type="ARBA" id="ARBA00022980"/>
    </source>
</evidence>
<accession>A0A514CPN4</accession>
<keyword evidence="4" id="KW-0150">Chloroplast</keyword>
<organism evidence="4">
    <name type="scientific">Octactis speculum</name>
    <dbReference type="NCBI Taxonomy" id="3111310"/>
    <lineage>
        <taxon>Eukaryota</taxon>
        <taxon>Sar</taxon>
        <taxon>Stramenopiles</taxon>
        <taxon>Ochrophyta</taxon>
        <taxon>Dictyochophyceae</taxon>
        <taxon>Dictyochales</taxon>
        <taxon>Dictyochaceae</taxon>
        <taxon>Octactis</taxon>
    </lineage>
</organism>
<name>A0A514CPN4_9STRA</name>
<evidence type="ECO:0000256" key="1">
    <source>
        <dbReference type="ARBA" id="ARBA00009254"/>
    </source>
</evidence>
<dbReference type="GO" id="GO:0006412">
    <property type="term" value="P:translation"/>
    <property type="evidence" value="ECO:0007669"/>
    <property type="project" value="InterPro"/>
</dbReference>
<evidence type="ECO:0000313" key="4">
    <source>
        <dbReference type="EMBL" id="QDH81752.1"/>
    </source>
</evidence>
<gene>
    <name evidence="4" type="primary">rpl29</name>
</gene>
<geneLocation type="chloroplast" evidence="4"/>
<dbReference type="AlphaFoldDB" id="A0A514CPN4"/>
<evidence type="ECO:0000256" key="3">
    <source>
        <dbReference type="ARBA" id="ARBA00023274"/>
    </source>
</evidence>
<dbReference type="GO" id="GO:0003735">
    <property type="term" value="F:structural constituent of ribosome"/>
    <property type="evidence" value="ECO:0007669"/>
    <property type="project" value="InterPro"/>
</dbReference>
<keyword evidence="2 4" id="KW-0689">Ribosomal protein</keyword>
<dbReference type="GO" id="GO:0005840">
    <property type="term" value="C:ribosome"/>
    <property type="evidence" value="ECO:0007669"/>
    <property type="project" value="UniProtKB-KW"/>
</dbReference>
<proteinExistence type="inferred from homology"/>
<dbReference type="InterPro" id="IPR001854">
    <property type="entry name" value="Ribosomal_uL29"/>
</dbReference>
<dbReference type="GO" id="GO:1990904">
    <property type="term" value="C:ribonucleoprotein complex"/>
    <property type="evidence" value="ECO:0007669"/>
    <property type="project" value="UniProtKB-KW"/>
</dbReference>
<dbReference type="EMBL" id="MK561359">
    <property type="protein sequence ID" value="QDH81752.1"/>
    <property type="molecule type" value="Genomic_DNA"/>
</dbReference>
<keyword evidence="4" id="KW-0934">Plastid</keyword>
<dbReference type="NCBIfam" id="TIGR00012">
    <property type="entry name" value="L29"/>
    <property type="match status" value="1"/>
</dbReference>
<protein>
    <submittedName>
        <fullName evidence="4">Ribosomal protein L29</fullName>
    </submittedName>
</protein>
<dbReference type="GeneID" id="40868946"/>
<reference evidence="4" key="1">
    <citation type="submission" date="2019-02" db="EMBL/GenBank/DDBJ databases">
        <title>Dictyochophyceae plastid genomes reveal unusual variability of their organisation.</title>
        <authorList>
            <person name="Han K.Y."/>
            <person name="Maciszewski K."/>
            <person name="Graf L."/>
            <person name="Andersen R.A."/>
            <person name="Karnkowska A."/>
            <person name="Yoon H.S."/>
        </authorList>
    </citation>
    <scope>NUCLEOTIDE SEQUENCE</scope>
</reference>
<dbReference type="RefSeq" id="YP_009677091.1">
    <property type="nucleotide sequence ID" value="NC_043929.1"/>
</dbReference>
<dbReference type="InterPro" id="IPR036049">
    <property type="entry name" value="Ribosomal_uL29_sf"/>
</dbReference>
<sequence>MFRSSKEVEDIIKTIKNPESELISLETKNLCIEKIEVEISIISKELAKLNVKKTTRQSFKPHEFKSNKKRLSQLLGCVNYMNRLNKFK</sequence>
<dbReference type="SUPFAM" id="SSF46561">
    <property type="entry name" value="Ribosomal protein L29 (L29p)"/>
    <property type="match status" value="1"/>
</dbReference>
<keyword evidence="3" id="KW-0687">Ribonucleoprotein</keyword>
<comment type="similarity">
    <text evidence="1">Belongs to the universal ribosomal protein uL29 family.</text>
</comment>